<dbReference type="Gene3D" id="1.10.3430.10">
    <property type="entry name" value="Ammonium transporter AmtB like domains"/>
    <property type="match status" value="1"/>
</dbReference>
<name>A0A108U9Y2_9GAMM</name>
<feature type="domain" description="Ammonium transporter AmtB-like" evidence="6">
    <location>
        <begin position="5"/>
        <end position="47"/>
    </location>
</feature>
<proteinExistence type="predicted"/>
<dbReference type="GO" id="GO:0016020">
    <property type="term" value="C:membrane"/>
    <property type="evidence" value="ECO:0007669"/>
    <property type="project" value="UniProtKB-SubCell"/>
</dbReference>
<feature type="transmembrane region" description="Helical" evidence="5">
    <location>
        <begin position="6"/>
        <end position="24"/>
    </location>
</feature>
<dbReference type="AlphaFoldDB" id="A0A108U9Y2"/>
<dbReference type="GO" id="GO:0008519">
    <property type="term" value="F:ammonium channel activity"/>
    <property type="evidence" value="ECO:0007669"/>
    <property type="project" value="InterPro"/>
</dbReference>
<sequence length="49" mass="5355">MVWSGLVWSGVVSVIAFALVKLVVGLRVPEEAEREGLDITTHGETPYEN</sequence>
<reference evidence="7 8" key="1">
    <citation type="journal article" date="2014" name="Genome Announc.">
        <title>Draft Genome Sequence of Lysobacter capsici AZ78, a Bacterium Antagonistic to Plant-Pathogenic Oomycetes.</title>
        <authorList>
            <person name="Puopolo G."/>
            <person name="Sonego P."/>
            <person name="Engelen K."/>
            <person name="Pertot I."/>
        </authorList>
    </citation>
    <scope>NUCLEOTIDE SEQUENCE [LARGE SCALE GENOMIC DNA]</scope>
    <source>
        <strain evidence="7 8">AZ78</strain>
    </source>
</reference>
<comment type="caution">
    <text evidence="7">The sequence shown here is derived from an EMBL/GenBank/DDBJ whole genome shotgun (WGS) entry which is preliminary data.</text>
</comment>
<evidence type="ECO:0000259" key="6">
    <source>
        <dbReference type="Pfam" id="PF00909"/>
    </source>
</evidence>
<evidence type="ECO:0000313" key="7">
    <source>
        <dbReference type="EMBL" id="KWS05254.1"/>
    </source>
</evidence>
<dbReference type="EMBL" id="JAJA02000001">
    <property type="protein sequence ID" value="KWS05254.1"/>
    <property type="molecule type" value="Genomic_DNA"/>
</dbReference>
<dbReference type="OrthoDB" id="9814202at2"/>
<dbReference type="Pfam" id="PF00909">
    <property type="entry name" value="Ammonium_transp"/>
    <property type="match status" value="1"/>
</dbReference>
<accession>A0A108U9Y2</accession>
<dbReference type="InterPro" id="IPR029020">
    <property type="entry name" value="Ammonium/urea_transptr"/>
</dbReference>
<dbReference type="Proteomes" id="UP000023435">
    <property type="component" value="Unassembled WGS sequence"/>
</dbReference>
<evidence type="ECO:0000256" key="1">
    <source>
        <dbReference type="ARBA" id="ARBA00004141"/>
    </source>
</evidence>
<comment type="subcellular location">
    <subcellularLocation>
        <location evidence="1">Membrane</location>
        <topology evidence="1">Multi-pass membrane protein</topology>
    </subcellularLocation>
</comment>
<gene>
    <name evidence="7" type="ORF">AZ78_2805</name>
</gene>
<protein>
    <submittedName>
        <fullName evidence="7">Ammonium transporter</fullName>
    </submittedName>
</protein>
<keyword evidence="4 5" id="KW-0472">Membrane</keyword>
<organism evidence="7 8">
    <name type="scientific">Lysobacter capsici AZ78</name>
    <dbReference type="NCBI Taxonomy" id="1444315"/>
    <lineage>
        <taxon>Bacteria</taxon>
        <taxon>Pseudomonadati</taxon>
        <taxon>Pseudomonadota</taxon>
        <taxon>Gammaproteobacteria</taxon>
        <taxon>Lysobacterales</taxon>
        <taxon>Lysobacteraceae</taxon>
        <taxon>Lysobacter</taxon>
    </lineage>
</organism>
<evidence type="ECO:0000256" key="2">
    <source>
        <dbReference type="ARBA" id="ARBA00022692"/>
    </source>
</evidence>
<evidence type="ECO:0000313" key="8">
    <source>
        <dbReference type="Proteomes" id="UP000023435"/>
    </source>
</evidence>
<dbReference type="InterPro" id="IPR024041">
    <property type="entry name" value="NH4_transpt_AmtB-like_dom"/>
</dbReference>
<evidence type="ECO:0000256" key="4">
    <source>
        <dbReference type="ARBA" id="ARBA00023136"/>
    </source>
</evidence>
<evidence type="ECO:0000256" key="3">
    <source>
        <dbReference type="ARBA" id="ARBA00022989"/>
    </source>
</evidence>
<keyword evidence="2 5" id="KW-0812">Transmembrane</keyword>
<keyword evidence="8" id="KW-1185">Reference proteome</keyword>
<evidence type="ECO:0000256" key="5">
    <source>
        <dbReference type="SAM" id="Phobius"/>
    </source>
</evidence>
<keyword evidence="3 5" id="KW-1133">Transmembrane helix</keyword>